<dbReference type="InParanoid" id="A0A2K1KEJ3"/>
<evidence type="ECO:0000313" key="4">
    <source>
        <dbReference type="EnsemblPlants" id="Pp3c6_6070V3.1"/>
    </source>
</evidence>
<dbReference type="SUPFAM" id="SSF52058">
    <property type="entry name" value="L domain-like"/>
    <property type="match status" value="1"/>
</dbReference>
<dbReference type="SMART" id="SM00256">
    <property type="entry name" value="FBOX"/>
    <property type="match status" value="1"/>
</dbReference>
<gene>
    <name evidence="3" type="ORF">PHYPA_008575</name>
</gene>
<dbReference type="PANTHER" id="PTHR13318">
    <property type="entry name" value="PARTNER OF PAIRED, ISOFORM B-RELATED"/>
    <property type="match status" value="1"/>
</dbReference>
<keyword evidence="5" id="KW-1185">Reference proteome</keyword>
<dbReference type="STRING" id="3218.A0A2K1KEJ3"/>
<dbReference type="SUPFAM" id="SSF52047">
    <property type="entry name" value="RNI-like"/>
    <property type="match status" value="2"/>
</dbReference>
<evidence type="ECO:0000313" key="3">
    <source>
        <dbReference type="EMBL" id="PNR52201.1"/>
    </source>
</evidence>
<dbReference type="EnsemblPlants" id="Pp3c6_6070V3.1">
    <property type="protein sequence ID" value="Pp3c6_6070V3.1"/>
    <property type="gene ID" value="Pp3c6_6070"/>
</dbReference>
<dbReference type="Pfam" id="PF13516">
    <property type="entry name" value="LRR_6"/>
    <property type="match status" value="1"/>
</dbReference>
<reference evidence="3 5" key="2">
    <citation type="journal article" date="2018" name="Plant J.">
        <title>The Physcomitrella patens chromosome-scale assembly reveals moss genome structure and evolution.</title>
        <authorList>
            <person name="Lang D."/>
            <person name="Ullrich K.K."/>
            <person name="Murat F."/>
            <person name="Fuchs J."/>
            <person name="Jenkins J."/>
            <person name="Haas F.B."/>
            <person name="Piednoel M."/>
            <person name="Gundlach H."/>
            <person name="Van Bel M."/>
            <person name="Meyberg R."/>
            <person name="Vives C."/>
            <person name="Morata J."/>
            <person name="Symeonidi A."/>
            <person name="Hiss M."/>
            <person name="Muchero W."/>
            <person name="Kamisugi Y."/>
            <person name="Saleh O."/>
            <person name="Blanc G."/>
            <person name="Decker E.L."/>
            <person name="van Gessel N."/>
            <person name="Grimwood J."/>
            <person name="Hayes R.D."/>
            <person name="Graham S.W."/>
            <person name="Gunter L.E."/>
            <person name="McDaniel S.F."/>
            <person name="Hoernstein S.N.W."/>
            <person name="Larsson A."/>
            <person name="Li F.W."/>
            <person name="Perroud P.F."/>
            <person name="Phillips J."/>
            <person name="Ranjan P."/>
            <person name="Rokshar D.S."/>
            <person name="Rothfels C.J."/>
            <person name="Schneider L."/>
            <person name="Shu S."/>
            <person name="Stevenson D.W."/>
            <person name="Thummler F."/>
            <person name="Tillich M."/>
            <person name="Villarreal Aguilar J.C."/>
            <person name="Widiez T."/>
            <person name="Wong G.K."/>
            <person name="Wymore A."/>
            <person name="Zhang Y."/>
            <person name="Zimmer A.D."/>
            <person name="Quatrano R.S."/>
            <person name="Mayer K.F.X."/>
            <person name="Goodstein D."/>
            <person name="Casacuberta J.M."/>
            <person name="Vandepoele K."/>
            <person name="Reski R."/>
            <person name="Cuming A.C."/>
            <person name="Tuskan G.A."/>
            <person name="Maumus F."/>
            <person name="Salse J."/>
            <person name="Schmutz J."/>
            <person name="Rensing S.A."/>
        </authorList>
    </citation>
    <scope>NUCLEOTIDE SEQUENCE [LARGE SCALE GENOMIC DNA]</scope>
    <source>
        <strain evidence="4 5">cv. Gransden 2004</strain>
    </source>
</reference>
<dbReference type="AlphaFoldDB" id="A0A2K1KEJ3"/>
<dbReference type="EnsemblPlants" id="Pp3c6_6070V3.2">
    <property type="protein sequence ID" value="Pp3c6_6070V3.2"/>
    <property type="gene ID" value="Pp3c6_6070"/>
</dbReference>
<dbReference type="Pfam" id="PF25372">
    <property type="entry name" value="DUF7885"/>
    <property type="match status" value="1"/>
</dbReference>
<protein>
    <recommendedName>
        <fullName evidence="2">F-box domain-containing protein</fullName>
    </recommendedName>
</protein>
<dbReference type="Pfam" id="PF12937">
    <property type="entry name" value="F-box-like"/>
    <property type="match status" value="1"/>
</dbReference>
<organism evidence="3">
    <name type="scientific">Physcomitrium patens</name>
    <name type="common">Spreading-leaved earth moss</name>
    <name type="synonym">Physcomitrella patens</name>
    <dbReference type="NCBI Taxonomy" id="3218"/>
    <lineage>
        <taxon>Eukaryota</taxon>
        <taxon>Viridiplantae</taxon>
        <taxon>Streptophyta</taxon>
        <taxon>Embryophyta</taxon>
        <taxon>Bryophyta</taxon>
        <taxon>Bryophytina</taxon>
        <taxon>Bryopsida</taxon>
        <taxon>Funariidae</taxon>
        <taxon>Funariales</taxon>
        <taxon>Funariaceae</taxon>
        <taxon>Physcomitrium</taxon>
    </lineage>
</organism>
<evidence type="ECO:0000259" key="2">
    <source>
        <dbReference type="PROSITE" id="PS50181"/>
    </source>
</evidence>
<dbReference type="Gene3D" id="1.20.1280.50">
    <property type="match status" value="1"/>
</dbReference>
<feature type="region of interest" description="Disordered" evidence="1">
    <location>
        <begin position="1042"/>
        <end position="1067"/>
    </location>
</feature>
<dbReference type="PROSITE" id="PS50181">
    <property type="entry name" value="FBOX"/>
    <property type="match status" value="1"/>
</dbReference>
<dbReference type="InterPro" id="IPR055411">
    <property type="entry name" value="LRR_FXL15/At3g58940/PEG3-like"/>
</dbReference>
<dbReference type="SMART" id="SM00367">
    <property type="entry name" value="LRR_CC"/>
    <property type="match status" value="11"/>
</dbReference>
<dbReference type="FunCoup" id="A0A2K1KEJ3">
    <property type="interactions" value="2367"/>
</dbReference>
<dbReference type="FunFam" id="3.80.10.10:FF:000357">
    <property type="entry name" value="F-box/LRR-repeat protein 15"/>
    <property type="match status" value="1"/>
</dbReference>
<dbReference type="InterPro" id="IPR032675">
    <property type="entry name" value="LRR_dom_sf"/>
</dbReference>
<dbReference type="Gene3D" id="3.80.10.10">
    <property type="entry name" value="Ribonuclease Inhibitor"/>
    <property type="match status" value="3"/>
</dbReference>
<reference evidence="4" key="3">
    <citation type="submission" date="2020-12" db="UniProtKB">
        <authorList>
            <consortium name="EnsemblPlants"/>
        </authorList>
    </citation>
    <scope>IDENTIFICATION</scope>
</reference>
<dbReference type="InterPro" id="IPR057207">
    <property type="entry name" value="FBXL15_LRR"/>
</dbReference>
<dbReference type="GO" id="GO:0031146">
    <property type="term" value="P:SCF-dependent proteasomal ubiquitin-dependent protein catabolic process"/>
    <property type="evidence" value="ECO:0000318"/>
    <property type="project" value="GO_Central"/>
</dbReference>
<dbReference type="GO" id="GO:0019005">
    <property type="term" value="C:SCF ubiquitin ligase complex"/>
    <property type="evidence" value="ECO:0000318"/>
    <property type="project" value="GO_Central"/>
</dbReference>
<name>A0A2K1KEJ3_PHYPA</name>
<dbReference type="InterPro" id="IPR006553">
    <property type="entry name" value="Leu-rich_rpt_Cys-con_subtyp"/>
</dbReference>
<reference evidence="3 5" key="1">
    <citation type="journal article" date="2008" name="Science">
        <title>The Physcomitrella genome reveals evolutionary insights into the conquest of land by plants.</title>
        <authorList>
            <person name="Rensing S."/>
            <person name="Lang D."/>
            <person name="Zimmer A."/>
            <person name="Terry A."/>
            <person name="Salamov A."/>
            <person name="Shapiro H."/>
            <person name="Nishiyama T."/>
            <person name="Perroud P.-F."/>
            <person name="Lindquist E."/>
            <person name="Kamisugi Y."/>
            <person name="Tanahashi T."/>
            <person name="Sakakibara K."/>
            <person name="Fujita T."/>
            <person name="Oishi K."/>
            <person name="Shin-I T."/>
            <person name="Kuroki Y."/>
            <person name="Toyoda A."/>
            <person name="Suzuki Y."/>
            <person name="Hashimoto A."/>
            <person name="Yamaguchi K."/>
            <person name="Sugano A."/>
            <person name="Kohara Y."/>
            <person name="Fujiyama A."/>
            <person name="Anterola A."/>
            <person name="Aoki S."/>
            <person name="Ashton N."/>
            <person name="Barbazuk W.B."/>
            <person name="Barker E."/>
            <person name="Bennetzen J."/>
            <person name="Bezanilla M."/>
            <person name="Blankenship R."/>
            <person name="Cho S.H."/>
            <person name="Dutcher S."/>
            <person name="Estelle M."/>
            <person name="Fawcett J.A."/>
            <person name="Gundlach H."/>
            <person name="Hanada K."/>
            <person name="Heyl A."/>
            <person name="Hicks K.A."/>
            <person name="Hugh J."/>
            <person name="Lohr M."/>
            <person name="Mayer K."/>
            <person name="Melkozernov A."/>
            <person name="Murata T."/>
            <person name="Nelson D."/>
            <person name="Pils B."/>
            <person name="Prigge M."/>
            <person name="Reiss B."/>
            <person name="Renner T."/>
            <person name="Rombauts S."/>
            <person name="Rushton P."/>
            <person name="Sanderfoot A."/>
            <person name="Schween G."/>
            <person name="Shiu S.-H."/>
            <person name="Stueber K."/>
            <person name="Theodoulou F.L."/>
            <person name="Tu H."/>
            <person name="Van de Peer Y."/>
            <person name="Verrier P.J."/>
            <person name="Waters E."/>
            <person name="Wood A."/>
            <person name="Yang L."/>
            <person name="Cove D."/>
            <person name="Cuming A."/>
            <person name="Hasebe M."/>
            <person name="Lucas S."/>
            <person name="Mishler D.B."/>
            <person name="Reski R."/>
            <person name="Grigoriev I."/>
            <person name="Quatrano R.S."/>
            <person name="Boore J.L."/>
        </authorList>
    </citation>
    <scope>NUCLEOTIDE SEQUENCE [LARGE SCALE GENOMIC DNA]</scope>
    <source>
        <strain evidence="4 5">cv. Gransden 2004</strain>
    </source>
</reference>
<sequence length="1209" mass="130089">MAAHDSSVGRAWVLSPPDESVMSGGEIDGLGSSGLTMGLSPFVRQSSSFGGESLHNDTQIATVCLPSGDKLKGVVQSDTEDGNVHRVMPESTKVSCDPFSMSLPLRSPSTWGSTASGSSSCGESSMMNESEGCDRLLPLGEPLALQGTEKDVGFEVLAAHLSVSRLKEKLDDAGEISAVQGSTTRFRDLLRRGSGSLPPSSSNSMEGLPLQGASVGLDANLLHAETQGMLQAIRDVDMRMGAELSGGHGPFDDLQQRPVSVHSRTDLIRLRFPEKTPDKLHRKRAKIHPPSYTLRQQRNMLASGSQGENSTTASSGASAGMCTQGFPPSTLPADASSSQVVGHLINPDLVGDDGDDGSRRLYVMSVEDGEARMDLTDDLLHKVFSFLRDVDLCQAGKVCRQWRVASTHEDFWKSLNFESRQVTHQQVTVLCARYPKATELNLKGCPCVDEVLVHQAMVSLRNLKVLTLGRGFLSDGFFYLLSGSESLQSLSITDATLGSGGAQEIQLKHESLRYLQVVKCRVLRIAIRCPLLETLSLKQTGTASAMLHCPRLLKLDVSSCHKLSDAGVRAAATACALLTSLDISNCAYVSDETLRELSLACSHLRRLDASYCPNISLEGVRMPMLTDLKLVNCEGINSSSMAALSYCVMLEVLAMDYCWLLTSVTLDLPRLRSISIGHNRKFGELTLRSPALTSLNLSHCPALSRIDIASSSFEGLVKVKLTASSLRALSLVGCRNMISLELSCPVLQSLLLDGCNRLVAASFSPVLGLMALNLGICPHLATLEIEASQMTTLDLRGCGALSQAFIRCPHLSSLDASYCSHLGDDCLAATTASCPAIQVLVLAACPAVGPVGLLALKKLPRLTMLDLSYTFLTDLSPIFEACPHLKVLRLSACKYLQETALNALHGGKVLSELQELDMSYGSLGRGAIEGVLSLCPHLTQLSLNGCFHVTDHLWSRLSTPPLPLESMTSEDTRMEDACSSDGVVDQSGRMDHKLHQDNVLETLREVTPHKKEMMEGCGQVETAQGHQAGACYVAANTLSDSRLKGPSEAQGEHDTDEDQWVSENDGSYPQTFVPMTGPARLLQTLNCVGCPNIQTVVIQRDAACHHLTTLNLSLSGNIREVRLGCSNLTTLNLSQCSALVVLELNCPRLITLCLQYCGIAAEMLEHALRGCSLLETLDVRNCPKVSTSVLTCMRSICPGLKRLYSTSSA</sequence>
<accession>A0A2K1KEJ3</accession>
<dbReference type="Proteomes" id="UP000006727">
    <property type="component" value="Chromosome 6"/>
</dbReference>
<dbReference type="FunFam" id="1.20.1280.50:FF:000110">
    <property type="entry name" value="Predicted protein"/>
    <property type="match status" value="1"/>
</dbReference>
<feature type="compositionally biased region" description="Basic and acidic residues" evidence="1">
    <location>
        <begin position="1042"/>
        <end position="1053"/>
    </location>
</feature>
<dbReference type="Gramene" id="Pp3c6_6070V3.2">
    <property type="protein sequence ID" value="Pp3c6_6070V3.2"/>
    <property type="gene ID" value="Pp3c6_6070"/>
</dbReference>
<dbReference type="Gramene" id="Pp3c6_6070V3.1">
    <property type="protein sequence ID" value="Pp3c6_6070V3.1"/>
    <property type="gene ID" value="Pp3c6_6070"/>
</dbReference>
<feature type="region of interest" description="Disordered" evidence="1">
    <location>
        <begin position="107"/>
        <end position="129"/>
    </location>
</feature>
<evidence type="ECO:0000256" key="1">
    <source>
        <dbReference type="SAM" id="MobiDB-lite"/>
    </source>
</evidence>
<evidence type="ECO:0000313" key="5">
    <source>
        <dbReference type="Proteomes" id="UP000006727"/>
    </source>
</evidence>
<proteinExistence type="predicted"/>
<dbReference type="EMBL" id="ABEU02000006">
    <property type="protein sequence ID" value="PNR52201.1"/>
    <property type="molecule type" value="Genomic_DNA"/>
</dbReference>
<dbReference type="Pfam" id="PF24758">
    <property type="entry name" value="LRR_At5g56370"/>
    <property type="match status" value="1"/>
</dbReference>
<dbReference type="InterPro" id="IPR001611">
    <property type="entry name" value="Leu-rich_rpt"/>
</dbReference>
<dbReference type="PANTHER" id="PTHR13318:SF178">
    <property type="entry name" value="OS02G0200900 PROTEIN"/>
    <property type="match status" value="1"/>
</dbReference>
<dbReference type="InterPro" id="IPR001810">
    <property type="entry name" value="F-box_dom"/>
</dbReference>
<feature type="domain" description="F-box" evidence="2">
    <location>
        <begin position="369"/>
        <end position="415"/>
    </location>
</feature>